<sequence>MQSIFWSVEEVAYRAKQFYESGIRQSVESGGNIGQMIVIDAETGEYGIEPTGVETALQRKRKNPNVRLFTLRIGYDVAVSFGVRWSVLLNNLGKGNRGESHHSSGFSFNFATQNFLRFCR</sequence>
<dbReference type="eggNOG" id="ENOG5032WB8">
    <property type="taxonomic scope" value="Bacteria"/>
</dbReference>
<protein>
    <submittedName>
        <fullName evidence="1">Uncharacterized protein</fullName>
    </submittedName>
</protein>
<reference evidence="1 2" key="1">
    <citation type="journal article" date="2007" name="DNA Res.">
        <title>Complete genomic structure of the bloom-forming toxic cyanobacterium Microcystis aeruginosa NIES-843.</title>
        <authorList>
            <person name="Kaneko T."/>
            <person name="Nakajima N."/>
            <person name="Okamoto S."/>
            <person name="Suzuki I."/>
            <person name="Tanabe Y."/>
            <person name="Tamaoki M."/>
            <person name="Nakamura Y."/>
            <person name="Kasai F."/>
            <person name="Watanabe A."/>
            <person name="Kawashima K."/>
            <person name="Kishida Y."/>
            <person name="Ono A."/>
            <person name="Shimizu Y."/>
            <person name="Takahashi C."/>
            <person name="Minami C."/>
            <person name="Fujishiro T."/>
            <person name="Kohara M."/>
            <person name="Katoh M."/>
            <person name="Nakazaki N."/>
            <person name="Nakayama S."/>
            <person name="Yamada M."/>
            <person name="Tabata S."/>
            <person name="Watanabe M.M."/>
        </authorList>
    </citation>
    <scope>NUCLEOTIDE SEQUENCE [LARGE SCALE GENOMIC DNA]</scope>
    <source>
        <strain evidence="2">NIES-843 / IAM M-247</strain>
    </source>
</reference>
<keyword evidence="2" id="KW-1185">Reference proteome</keyword>
<dbReference type="HOGENOM" id="CLU_2046994_0_0_3"/>
<evidence type="ECO:0000313" key="2">
    <source>
        <dbReference type="Proteomes" id="UP000001510"/>
    </source>
</evidence>
<dbReference type="RefSeq" id="WP_012264532.1">
    <property type="nucleotide sequence ID" value="NC_010296.1"/>
</dbReference>
<proteinExistence type="predicted"/>
<name>B0JRX2_MICAN</name>
<dbReference type="KEGG" id="mar:MAE_10500"/>
<organism evidence="1 2">
    <name type="scientific">Microcystis aeruginosa (strain NIES-843 / IAM M-2473)</name>
    <dbReference type="NCBI Taxonomy" id="449447"/>
    <lineage>
        <taxon>Bacteria</taxon>
        <taxon>Bacillati</taxon>
        <taxon>Cyanobacteriota</taxon>
        <taxon>Cyanophyceae</taxon>
        <taxon>Oscillatoriophycideae</taxon>
        <taxon>Chroococcales</taxon>
        <taxon>Microcystaceae</taxon>
        <taxon>Microcystis</taxon>
    </lineage>
</organism>
<dbReference type="Proteomes" id="UP000001510">
    <property type="component" value="Chromosome"/>
</dbReference>
<gene>
    <name evidence="1" type="ordered locus">MAE_10500</name>
</gene>
<dbReference type="PaxDb" id="449447-MAE_10500"/>
<evidence type="ECO:0000313" key="1">
    <source>
        <dbReference type="EMBL" id="BAG00872.1"/>
    </source>
</evidence>
<dbReference type="AlphaFoldDB" id="B0JRX2"/>
<accession>B0JRX2</accession>
<dbReference type="EMBL" id="AP009552">
    <property type="protein sequence ID" value="BAG00872.1"/>
    <property type="molecule type" value="Genomic_DNA"/>
</dbReference>
<dbReference type="EnsemblBacteria" id="BAG00872">
    <property type="protein sequence ID" value="BAG00872"/>
    <property type="gene ID" value="MAE_10500"/>
</dbReference>